<dbReference type="RefSeq" id="WP_010770696.1">
    <property type="nucleotide sequence ID" value="NZ_KB946332.1"/>
</dbReference>
<keyword evidence="2" id="KW-1185">Reference proteome</keyword>
<proteinExistence type="predicted"/>
<dbReference type="eggNOG" id="ENOG5031T2A">
    <property type="taxonomic scope" value="Bacteria"/>
</dbReference>
<organism evidence="1 2">
    <name type="scientific">Enterococcus caccae ATCC BAA-1240</name>
    <dbReference type="NCBI Taxonomy" id="1158612"/>
    <lineage>
        <taxon>Bacteria</taxon>
        <taxon>Bacillati</taxon>
        <taxon>Bacillota</taxon>
        <taxon>Bacilli</taxon>
        <taxon>Lactobacillales</taxon>
        <taxon>Enterococcaceae</taxon>
        <taxon>Enterococcus</taxon>
    </lineage>
</organism>
<evidence type="ECO:0000313" key="1">
    <source>
        <dbReference type="EMBL" id="EOL50094.1"/>
    </source>
</evidence>
<dbReference type="EMBL" id="AJAU01000006">
    <property type="protein sequence ID" value="EOL50094.1"/>
    <property type="molecule type" value="Genomic_DNA"/>
</dbReference>
<dbReference type="Proteomes" id="UP000013840">
    <property type="component" value="Unassembled WGS sequence"/>
</dbReference>
<gene>
    <name evidence="1" type="ORF">UC7_00513</name>
</gene>
<dbReference type="PATRIC" id="fig|1158612.3.peg.516"/>
<accession>R3U800</accession>
<comment type="caution">
    <text evidence="1">The sequence shown here is derived from an EMBL/GenBank/DDBJ whole genome shotgun (WGS) entry which is preliminary data.</text>
</comment>
<protein>
    <submittedName>
        <fullName evidence="1">Uncharacterized protein</fullName>
    </submittedName>
</protein>
<dbReference type="AlphaFoldDB" id="R3U800"/>
<name>R3U800_9ENTE</name>
<dbReference type="OrthoDB" id="2180340at2"/>
<sequence length="200" mass="23034">MGLFDFFKQKEPKEIIDLNKELAKIVAIYETYSEFPVMSADRNIDDWLKSIALGTTKIVPKERMVRNEDGLLPGEVILLDWLAEKDSAIPVFPEFFEMELGIDPVEATNELLFADYLDILNDASVIDYWSLFQLNKVFEENGLKKCDTKEQATQLLNKEFTNDYIADMVNPGIYVLKPKGQAIVEKYAHFIHDYLDTPPE</sequence>
<dbReference type="STRING" id="317735.RU98_GL001012"/>
<reference evidence="1 2" key="1">
    <citation type="submission" date="2013-02" db="EMBL/GenBank/DDBJ databases">
        <title>The Genome Sequence of Enterococcus caccae BAA-1240.</title>
        <authorList>
            <consortium name="The Broad Institute Genome Sequencing Platform"/>
            <consortium name="The Broad Institute Genome Sequencing Center for Infectious Disease"/>
            <person name="Earl A.M."/>
            <person name="Gilmore M.S."/>
            <person name="Lebreton F."/>
            <person name="Walker B."/>
            <person name="Young S.K."/>
            <person name="Zeng Q."/>
            <person name="Gargeya S."/>
            <person name="Fitzgerald M."/>
            <person name="Haas B."/>
            <person name="Abouelleil A."/>
            <person name="Alvarado L."/>
            <person name="Arachchi H.M."/>
            <person name="Berlin A.M."/>
            <person name="Chapman S.B."/>
            <person name="Dewar J."/>
            <person name="Goldberg J."/>
            <person name="Griggs A."/>
            <person name="Gujja S."/>
            <person name="Hansen M."/>
            <person name="Howarth C."/>
            <person name="Imamovic A."/>
            <person name="Larimer J."/>
            <person name="McCowan C."/>
            <person name="Murphy C."/>
            <person name="Neiman D."/>
            <person name="Pearson M."/>
            <person name="Priest M."/>
            <person name="Roberts A."/>
            <person name="Saif S."/>
            <person name="Shea T."/>
            <person name="Sisk P."/>
            <person name="Sykes S."/>
            <person name="Wortman J."/>
            <person name="Nusbaum C."/>
            <person name="Birren B."/>
        </authorList>
    </citation>
    <scope>NUCLEOTIDE SEQUENCE [LARGE SCALE GENOMIC DNA]</scope>
    <source>
        <strain evidence="1 2">ATCC BAA-1240</strain>
    </source>
</reference>
<evidence type="ECO:0000313" key="2">
    <source>
        <dbReference type="Proteomes" id="UP000013840"/>
    </source>
</evidence>